<accession>A0A6A6EHE2</accession>
<dbReference type="EC" id="1.5.1.3" evidence="2"/>
<dbReference type="Pfam" id="PF00186">
    <property type="entry name" value="DHFR_1"/>
    <property type="match status" value="1"/>
</dbReference>
<feature type="domain" description="DHFR" evidence="8">
    <location>
        <begin position="6"/>
        <end position="217"/>
    </location>
</feature>
<evidence type="ECO:0000256" key="3">
    <source>
        <dbReference type="ARBA" id="ARBA00018886"/>
    </source>
</evidence>
<evidence type="ECO:0000256" key="6">
    <source>
        <dbReference type="ARBA" id="ARBA00023002"/>
    </source>
</evidence>
<dbReference type="InterPro" id="IPR012259">
    <property type="entry name" value="DHFR"/>
</dbReference>
<comment type="similarity">
    <text evidence="7">Belongs to the dihydrofolate reductase family.</text>
</comment>
<dbReference type="CDD" id="cd00209">
    <property type="entry name" value="DHFR"/>
    <property type="match status" value="1"/>
</dbReference>
<dbReference type="SUPFAM" id="SSF53597">
    <property type="entry name" value="Dihydrofolate reductase-like"/>
    <property type="match status" value="1"/>
</dbReference>
<dbReference type="GO" id="GO:0046654">
    <property type="term" value="P:tetrahydrofolate biosynthetic process"/>
    <property type="evidence" value="ECO:0007669"/>
    <property type="project" value="UniProtKB-UniPathway"/>
</dbReference>
<dbReference type="InterPro" id="IPR024072">
    <property type="entry name" value="DHFR-like_dom_sf"/>
</dbReference>
<dbReference type="PANTHER" id="PTHR48069">
    <property type="entry name" value="DIHYDROFOLATE REDUCTASE"/>
    <property type="match status" value="1"/>
</dbReference>
<name>A0A6A6EHE2_9PEZI</name>
<evidence type="ECO:0000256" key="1">
    <source>
        <dbReference type="ARBA" id="ARBA00004903"/>
    </source>
</evidence>
<dbReference type="InterPro" id="IPR017925">
    <property type="entry name" value="DHFR_CS"/>
</dbReference>
<evidence type="ECO:0000259" key="8">
    <source>
        <dbReference type="PROSITE" id="PS51330"/>
    </source>
</evidence>
<dbReference type="OrthoDB" id="414698at2759"/>
<keyword evidence="6" id="KW-0560">Oxidoreductase</keyword>
<organism evidence="9 10">
    <name type="scientific">Zopfia rhizophila CBS 207.26</name>
    <dbReference type="NCBI Taxonomy" id="1314779"/>
    <lineage>
        <taxon>Eukaryota</taxon>
        <taxon>Fungi</taxon>
        <taxon>Dikarya</taxon>
        <taxon>Ascomycota</taxon>
        <taxon>Pezizomycotina</taxon>
        <taxon>Dothideomycetes</taxon>
        <taxon>Dothideomycetes incertae sedis</taxon>
        <taxon>Zopfiaceae</taxon>
        <taxon>Zopfia</taxon>
    </lineage>
</organism>
<evidence type="ECO:0000256" key="2">
    <source>
        <dbReference type="ARBA" id="ARBA00012856"/>
    </source>
</evidence>
<sequence>MPPKPPLTLVFAATPTLGIGSAGQLPWPQLKQEMGYFARVTKRVLPSPIANSRKKLNAVIMGRKTWESIPLKFRPLKGRLNVVITRDVHNEKWATLKNETEEGPIIAPSITAAVEALSEEELKKRDVECSRVFVIGGASIYKAALEMENTDRVLLTKIGKEYRCDTFFPVDFDGEEGRKKGWARKSREELEEFVGEEVKEGGLEEQGVPFEFCLYEREVK</sequence>
<evidence type="ECO:0000313" key="10">
    <source>
        <dbReference type="Proteomes" id="UP000800200"/>
    </source>
</evidence>
<dbReference type="GO" id="GO:0050661">
    <property type="term" value="F:NADP binding"/>
    <property type="evidence" value="ECO:0007669"/>
    <property type="project" value="InterPro"/>
</dbReference>
<dbReference type="Gene3D" id="3.40.430.10">
    <property type="entry name" value="Dihydrofolate Reductase, subunit A"/>
    <property type="match status" value="1"/>
</dbReference>
<dbReference type="EMBL" id="ML994617">
    <property type="protein sequence ID" value="KAF2191487.1"/>
    <property type="molecule type" value="Genomic_DNA"/>
</dbReference>
<protein>
    <recommendedName>
        <fullName evidence="3">Dihydrofolate reductase</fullName>
        <ecNumber evidence="2">1.5.1.3</ecNumber>
    </recommendedName>
</protein>
<dbReference type="InterPro" id="IPR001796">
    <property type="entry name" value="DHFR_dom"/>
</dbReference>
<dbReference type="GO" id="GO:0006730">
    <property type="term" value="P:one-carbon metabolic process"/>
    <property type="evidence" value="ECO:0007669"/>
    <property type="project" value="UniProtKB-KW"/>
</dbReference>
<reference evidence="9" key="1">
    <citation type="journal article" date="2020" name="Stud. Mycol.">
        <title>101 Dothideomycetes genomes: a test case for predicting lifestyles and emergence of pathogens.</title>
        <authorList>
            <person name="Haridas S."/>
            <person name="Albert R."/>
            <person name="Binder M."/>
            <person name="Bloem J."/>
            <person name="Labutti K."/>
            <person name="Salamov A."/>
            <person name="Andreopoulos B."/>
            <person name="Baker S."/>
            <person name="Barry K."/>
            <person name="Bills G."/>
            <person name="Bluhm B."/>
            <person name="Cannon C."/>
            <person name="Castanera R."/>
            <person name="Culley D."/>
            <person name="Daum C."/>
            <person name="Ezra D."/>
            <person name="Gonzalez J."/>
            <person name="Henrissat B."/>
            <person name="Kuo A."/>
            <person name="Liang C."/>
            <person name="Lipzen A."/>
            <person name="Lutzoni F."/>
            <person name="Magnuson J."/>
            <person name="Mondo S."/>
            <person name="Nolan M."/>
            <person name="Ohm R."/>
            <person name="Pangilinan J."/>
            <person name="Park H.-J."/>
            <person name="Ramirez L."/>
            <person name="Alfaro M."/>
            <person name="Sun H."/>
            <person name="Tritt A."/>
            <person name="Yoshinaga Y."/>
            <person name="Zwiers L.-H."/>
            <person name="Turgeon B."/>
            <person name="Goodwin S."/>
            <person name="Spatafora J."/>
            <person name="Crous P."/>
            <person name="Grigoriev I."/>
        </authorList>
    </citation>
    <scope>NUCLEOTIDE SEQUENCE</scope>
    <source>
        <strain evidence="9">CBS 207.26</strain>
    </source>
</reference>
<dbReference type="PRINTS" id="PR00070">
    <property type="entry name" value="DHFR"/>
</dbReference>
<evidence type="ECO:0000256" key="4">
    <source>
        <dbReference type="ARBA" id="ARBA00022563"/>
    </source>
</evidence>
<dbReference type="PANTHER" id="PTHR48069:SF3">
    <property type="entry name" value="DIHYDROFOLATE REDUCTASE"/>
    <property type="match status" value="1"/>
</dbReference>
<dbReference type="GO" id="GO:0046452">
    <property type="term" value="P:dihydrofolate metabolic process"/>
    <property type="evidence" value="ECO:0007669"/>
    <property type="project" value="TreeGrafter"/>
</dbReference>
<keyword evidence="10" id="KW-1185">Reference proteome</keyword>
<dbReference type="PROSITE" id="PS51330">
    <property type="entry name" value="DHFR_2"/>
    <property type="match status" value="1"/>
</dbReference>
<proteinExistence type="inferred from homology"/>
<evidence type="ECO:0000256" key="5">
    <source>
        <dbReference type="ARBA" id="ARBA00022857"/>
    </source>
</evidence>
<dbReference type="Proteomes" id="UP000800200">
    <property type="component" value="Unassembled WGS sequence"/>
</dbReference>
<dbReference type="UniPathway" id="UPA00077">
    <property type="reaction ID" value="UER00158"/>
</dbReference>
<keyword evidence="4" id="KW-0554">One-carbon metabolism</keyword>
<keyword evidence="5" id="KW-0521">NADP</keyword>
<evidence type="ECO:0000313" key="9">
    <source>
        <dbReference type="EMBL" id="KAF2191487.1"/>
    </source>
</evidence>
<dbReference type="GO" id="GO:0005739">
    <property type="term" value="C:mitochondrion"/>
    <property type="evidence" value="ECO:0007669"/>
    <property type="project" value="TreeGrafter"/>
</dbReference>
<evidence type="ECO:0000256" key="7">
    <source>
        <dbReference type="RuleBase" id="RU004474"/>
    </source>
</evidence>
<dbReference type="AlphaFoldDB" id="A0A6A6EHE2"/>
<dbReference type="GO" id="GO:0046655">
    <property type="term" value="P:folic acid metabolic process"/>
    <property type="evidence" value="ECO:0007669"/>
    <property type="project" value="TreeGrafter"/>
</dbReference>
<dbReference type="PROSITE" id="PS00075">
    <property type="entry name" value="DHFR_1"/>
    <property type="match status" value="1"/>
</dbReference>
<dbReference type="GO" id="GO:0004146">
    <property type="term" value="F:dihydrofolate reductase activity"/>
    <property type="evidence" value="ECO:0007669"/>
    <property type="project" value="UniProtKB-EC"/>
</dbReference>
<gene>
    <name evidence="9" type="ORF">K469DRAFT_557044</name>
</gene>
<comment type="pathway">
    <text evidence="1">Cofactor biosynthesis; tetrahydrofolate biosynthesis; 5,6,7,8-tetrahydrofolate from 7,8-dihydrofolate: step 1/1.</text>
</comment>